<dbReference type="Pfam" id="PF01042">
    <property type="entry name" value="Ribonuc_L-PSP"/>
    <property type="match status" value="1"/>
</dbReference>
<dbReference type="OrthoDB" id="686384at2759"/>
<evidence type="ECO:0008006" key="3">
    <source>
        <dbReference type="Google" id="ProtNLM"/>
    </source>
</evidence>
<dbReference type="STRING" id="2282107.A0A286UK44"/>
<dbReference type="Proteomes" id="UP000217199">
    <property type="component" value="Unassembled WGS sequence"/>
</dbReference>
<evidence type="ECO:0000313" key="1">
    <source>
        <dbReference type="EMBL" id="PAV19942.1"/>
    </source>
</evidence>
<dbReference type="SUPFAM" id="SSF55298">
    <property type="entry name" value="YjgF-like"/>
    <property type="match status" value="1"/>
</dbReference>
<dbReference type="Gene3D" id="3.30.1330.40">
    <property type="entry name" value="RutC-like"/>
    <property type="match status" value="1"/>
</dbReference>
<reference evidence="1 2" key="1">
    <citation type="journal article" date="2017" name="Mol. Ecol.">
        <title>Comparative and population genomic landscape of Phellinus noxius: A hypervariable fungus causing root rot in trees.</title>
        <authorList>
            <person name="Chung C.L."/>
            <person name="Lee T.J."/>
            <person name="Akiba M."/>
            <person name="Lee H.H."/>
            <person name="Kuo T.H."/>
            <person name="Liu D."/>
            <person name="Ke H.M."/>
            <person name="Yokoi T."/>
            <person name="Roa M.B."/>
            <person name="Lu M.J."/>
            <person name="Chang Y.Y."/>
            <person name="Ann P.J."/>
            <person name="Tsai J.N."/>
            <person name="Chen C.Y."/>
            <person name="Tzean S.S."/>
            <person name="Ota Y."/>
            <person name="Hattori T."/>
            <person name="Sahashi N."/>
            <person name="Liou R.F."/>
            <person name="Kikuchi T."/>
            <person name="Tsai I.J."/>
        </authorList>
    </citation>
    <scope>NUCLEOTIDE SEQUENCE [LARGE SCALE GENOMIC DNA]</scope>
    <source>
        <strain evidence="1 2">FFPRI411160</strain>
    </source>
</reference>
<name>A0A286UK44_9AGAM</name>
<gene>
    <name evidence="1" type="ORF">PNOK_0487600</name>
</gene>
<organism evidence="1 2">
    <name type="scientific">Pyrrhoderma noxium</name>
    <dbReference type="NCBI Taxonomy" id="2282107"/>
    <lineage>
        <taxon>Eukaryota</taxon>
        <taxon>Fungi</taxon>
        <taxon>Dikarya</taxon>
        <taxon>Basidiomycota</taxon>
        <taxon>Agaricomycotina</taxon>
        <taxon>Agaricomycetes</taxon>
        <taxon>Hymenochaetales</taxon>
        <taxon>Hymenochaetaceae</taxon>
        <taxon>Pyrrhoderma</taxon>
    </lineage>
</organism>
<sequence>MSTIAQDQTAMTTQHFRTSNPYEATFGYSRAVRRGPFILVSGTTSIDPDSGVLRYKDGTAEQQARAAFQEGLRAVTALGGTRMDVVRVRMFVTSQEDTDGVGRALKEALGDVGPAATMIVGANQNEMHPLGGGLRIDLLKLKTEGCL</sequence>
<dbReference type="PANTHER" id="PTHR43857:SF1">
    <property type="entry name" value="YJGH FAMILY PROTEIN"/>
    <property type="match status" value="1"/>
</dbReference>
<dbReference type="PANTHER" id="PTHR43857">
    <property type="entry name" value="BLR7761 PROTEIN"/>
    <property type="match status" value="1"/>
</dbReference>
<dbReference type="InParanoid" id="A0A286UK44"/>
<accession>A0A286UK44</accession>
<proteinExistence type="predicted"/>
<comment type="caution">
    <text evidence="1">The sequence shown here is derived from an EMBL/GenBank/DDBJ whole genome shotgun (WGS) entry which is preliminary data.</text>
</comment>
<dbReference type="InterPro" id="IPR006175">
    <property type="entry name" value="YjgF/YER057c/UK114"/>
</dbReference>
<dbReference type="AlphaFoldDB" id="A0A286UK44"/>
<evidence type="ECO:0000313" key="2">
    <source>
        <dbReference type="Proteomes" id="UP000217199"/>
    </source>
</evidence>
<keyword evidence="2" id="KW-1185">Reference proteome</keyword>
<protein>
    <recommendedName>
        <fullName evidence="3">YjgF-like protein</fullName>
    </recommendedName>
</protein>
<dbReference type="InterPro" id="IPR035959">
    <property type="entry name" value="RutC-like_sf"/>
</dbReference>
<dbReference type="EMBL" id="NBII01000004">
    <property type="protein sequence ID" value="PAV19942.1"/>
    <property type="molecule type" value="Genomic_DNA"/>
</dbReference>